<keyword evidence="1" id="KW-1133">Transmembrane helix</keyword>
<gene>
    <name evidence="2" type="ORF">MNBD_ALPHA05-707</name>
</gene>
<accession>A0A3B0T4X3</accession>
<feature type="transmembrane region" description="Helical" evidence="1">
    <location>
        <begin position="49"/>
        <end position="68"/>
    </location>
</feature>
<dbReference type="AlphaFoldDB" id="A0A3B0T4X3"/>
<proteinExistence type="predicted"/>
<keyword evidence="1" id="KW-0472">Membrane</keyword>
<name>A0A3B0T4X3_9ZZZZ</name>
<feature type="transmembrane region" description="Helical" evidence="1">
    <location>
        <begin position="107"/>
        <end position="126"/>
    </location>
</feature>
<organism evidence="2">
    <name type="scientific">hydrothermal vent metagenome</name>
    <dbReference type="NCBI Taxonomy" id="652676"/>
    <lineage>
        <taxon>unclassified sequences</taxon>
        <taxon>metagenomes</taxon>
        <taxon>ecological metagenomes</taxon>
    </lineage>
</organism>
<evidence type="ECO:0008006" key="3">
    <source>
        <dbReference type="Google" id="ProtNLM"/>
    </source>
</evidence>
<keyword evidence="1" id="KW-0812">Transmembrane</keyword>
<feature type="transmembrane region" description="Helical" evidence="1">
    <location>
        <begin position="75"/>
        <end position="92"/>
    </location>
</feature>
<protein>
    <recommendedName>
        <fullName evidence="3">DoxX family protein</fullName>
    </recommendedName>
</protein>
<evidence type="ECO:0000256" key="1">
    <source>
        <dbReference type="SAM" id="Phobius"/>
    </source>
</evidence>
<evidence type="ECO:0000313" key="2">
    <source>
        <dbReference type="EMBL" id="VAW01986.1"/>
    </source>
</evidence>
<dbReference type="EMBL" id="UOEH01000352">
    <property type="protein sequence ID" value="VAW01986.1"/>
    <property type="molecule type" value="Genomic_DNA"/>
</dbReference>
<reference evidence="2" key="1">
    <citation type="submission" date="2018-06" db="EMBL/GenBank/DDBJ databases">
        <authorList>
            <person name="Zhirakovskaya E."/>
        </authorList>
    </citation>
    <scope>NUCLEOTIDE SEQUENCE</scope>
</reference>
<sequence length="140" mass="15284">MKALLLLALRITTGALLILWGSIKAFAPETAIHVSDKYYSGALSENTLQMPMGLAQIALGALVILGLFRRITYSAQAIVLVVGAAAIWKYIADPLGLYLMTEETRQVLFFPSTTVAIASLILLAFLDEDGLSLDRLLFRR</sequence>